<keyword evidence="14" id="KW-1185">Reference proteome</keyword>
<dbReference type="SUPFAM" id="SSF57667">
    <property type="entry name" value="beta-beta-alpha zinc fingers"/>
    <property type="match status" value="3"/>
</dbReference>
<dbReference type="AlphaFoldDB" id="A0A2K6PKM3"/>
<dbReference type="FunFam" id="3.30.160.60:FF:003209">
    <property type="entry name" value="Zinc finger protein 658B"/>
    <property type="match status" value="1"/>
</dbReference>
<name>A0A2K6PKM3_RHIRO</name>
<dbReference type="GeneTree" id="ENSGT00940000163669"/>
<dbReference type="InterPro" id="IPR013087">
    <property type="entry name" value="Znf_C2H2_type"/>
</dbReference>
<comment type="subcellular location">
    <subcellularLocation>
        <location evidence="1">Nucleus</location>
    </subcellularLocation>
</comment>
<keyword evidence="4" id="KW-0677">Repeat</keyword>
<dbReference type="GO" id="GO:0000978">
    <property type="term" value="F:RNA polymerase II cis-regulatory region sequence-specific DNA binding"/>
    <property type="evidence" value="ECO:0007669"/>
    <property type="project" value="TreeGrafter"/>
</dbReference>
<reference evidence="13" key="1">
    <citation type="submission" date="2025-08" db="UniProtKB">
        <authorList>
            <consortium name="Ensembl"/>
        </authorList>
    </citation>
    <scope>IDENTIFICATION</scope>
</reference>
<evidence type="ECO:0000259" key="12">
    <source>
        <dbReference type="PROSITE" id="PS50157"/>
    </source>
</evidence>
<organism evidence="13 14">
    <name type="scientific">Rhinopithecus roxellana</name>
    <name type="common">Golden snub-nosed monkey</name>
    <name type="synonym">Pygathrix roxellana</name>
    <dbReference type="NCBI Taxonomy" id="61622"/>
    <lineage>
        <taxon>Eukaryota</taxon>
        <taxon>Metazoa</taxon>
        <taxon>Chordata</taxon>
        <taxon>Craniata</taxon>
        <taxon>Vertebrata</taxon>
        <taxon>Euteleostomi</taxon>
        <taxon>Mammalia</taxon>
        <taxon>Eutheria</taxon>
        <taxon>Euarchontoglires</taxon>
        <taxon>Primates</taxon>
        <taxon>Haplorrhini</taxon>
        <taxon>Catarrhini</taxon>
        <taxon>Cercopithecidae</taxon>
        <taxon>Colobinae</taxon>
        <taxon>Rhinopithecus</taxon>
    </lineage>
</organism>
<evidence type="ECO:0000313" key="14">
    <source>
        <dbReference type="Proteomes" id="UP000233200"/>
    </source>
</evidence>
<evidence type="ECO:0000256" key="2">
    <source>
        <dbReference type="ARBA" id="ARBA00006991"/>
    </source>
</evidence>
<evidence type="ECO:0000256" key="11">
    <source>
        <dbReference type="PROSITE-ProRule" id="PRU00042"/>
    </source>
</evidence>
<evidence type="ECO:0000256" key="4">
    <source>
        <dbReference type="ARBA" id="ARBA00022737"/>
    </source>
</evidence>
<keyword evidence="10" id="KW-0539">Nucleus</keyword>
<evidence type="ECO:0000313" key="13">
    <source>
        <dbReference type="Ensembl" id="ENSRROP00000017091.1"/>
    </source>
</evidence>
<dbReference type="Proteomes" id="UP000233200">
    <property type="component" value="Unplaced"/>
</dbReference>
<evidence type="ECO:0000256" key="6">
    <source>
        <dbReference type="ARBA" id="ARBA00022833"/>
    </source>
</evidence>
<feature type="domain" description="C2H2-type" evidence="12">
    <location>
        <begin position="143"/>
        <end position="170"/>
    </location>
</feature>
<dbReference type="PANTHER" id="PTHR24399">
    <property type="entry name" value="ZINC FINGER AND BTB DOMAIN-CONTAINING"/>
    <property type="match status" value="1"/>
</dbReference>
<dbReference type="GO" id="GO:0001817">
    <property type="term" value="P:regulation of cytokine production"/>
    <property type="evidence" value="ECO:0007669"/>
    <property type="project" value="TreeGrafter"/>
</dbReference>
<dbReference type="Pfam" id="PF00096">
    <property type="entry name" value="zf-C2H2"/>
    <property type="match status" value="1"/>
</dbReference>
<keyword evidence="9" id="KW-0804">Transcription</keyword>
<keyword evidence="6" id="KW-0862">Zinc</keyword>
<dbReference type="GO" id="GO:0001227">
    <property type="term" value="F:DNA-binding transcription repressor activity, RNA polymerase II-specific"/>
    <property type="evidence" value="ECO:0007669"/>
    <property type="project" value="TreeGrafter"/>
</dbReference>
<dbReference type="InterPro" id="IPR036236">
    <property type="entry name" value="Znf_C2H2_sf"/>
</dbReference>
<keyword evidence="8" id="KW-0238">DNA-binding</keyword>
<evidence type="ECO:0000256" key="5">
    <source>
        <dbReference type="ARBA" id="ARBA00022771"/>
    </source>
</evidence>
<dbReference type="Ensembl" id="ENSRROT00000041243.1">
    <property type="protein sequence ID" value="ENSRROP00000017091.1"/>
    <property type="gene ID" value="ENSRROG00000032662.1"/>
</dbReference>
<dbReference type="PROSITE" id="PS00028">
    <property type="entry name" value="ZINC_FINGER_C2H2_1"/>
    <property type="match status" value="1"/>
</dbReference>
<protein>
    <recommendedName>
        <fullName evidence="12">C2H2-type domain-containing protein</fullName>
    </recommendedName>
</protein>
<dbReference type="PROSITE" id="PS50157">
    <property type="entry name" value="ZINC_FINGER_C2H2_2"/>
    <property type="match status" value="3"/>
</dbReference>
<keyword evidence="5 11" id="KW-0863">Zinc-finger</keyword>
<feature type="domain" description="C2H2-type" evidence="12">
    <location>
        <begin position="104"/>
        <end position="134"/>
    </location>
</feature>
<keyword evidence="3" id="KW-0479">Metal-binding</keyword>
<reference evidence="13" key="2">
    <citation type="submission" date="2025-09" db="UniProtKB">
        <authorList>
            <consortium name="Ensembl"/>
        </authorList>
    </citation>
    <scope>IDENTIFICATION</scope>
</reference>
<evidence type="ECO:0000256" key="7">
    <source>
        <dbReference type="ARBA" id="ARBA00023015"/>
    </source>
</evidence>
<proteinExistence type="inferred from homology"/>
<dbReference type="PANTHER" id="PTHR24399:SF75">
    <property type="entry name" value="ZFP14 ZINC FINGER PROTEIN-RELATED"/>
    <property type="match status" value="1"/>
</dbReference>
<dbReference type="GO" id="GO:0008270">
    <property type="term" value="F:zinc ion binding"/>
    <property type="evidence" value="ECO:0007669"/>
    <property type="project" value="UniProtKB-KW"/>
</dbReference>
<keyword evidence="7" id="KW-0805">Transcription regulation</keyword>
<evidence type="ECO:0000256" key="1">
    <source>
        <dbReference type="ARBA" id="ARBA00004123"/>
    </source>
</evidence>
<dbReference type="SMART" id="SM00355">
    <property type="entry name" value="ZnF_C2H2"/>
    <property type="match status" value="2"/>
</dbReference>
<dbReference type="Gene3D" id="3.30.160.60">
    <property type="entry name" value="Classic Zinc Finger"/>
    <property type="match status" value="3"/>
</dbReference>
<feature type="domain" description="C2H2-type" evidence="12">
    <location>
        <begin position="57"/>
        <end position="84"/>
    </location>
</feature>
<dbReference type="GO" id="GO:0005654">
    <property type="term" value="C:nucleoplasm"/>
    <property type="evidence" value="ECO:0007669"/>
    <property type="project" value="TreeGrafter"/>
</dbReference>
<evidence type="ECO:0000256" key="10">
    <source>
        <dbReference type="ARBA" id="ARBA00023242"/>
    </source>
</evidence>
<dbReference type="GO" id="GO:0002682">
    <property type="term" value="P:regulation of immune system process"/>
    <property type="evidence" value="ECO:0007669"/>
    <property type="project" value="TreeGrafter"/>
</dbReference>
<evidence type="ECO:0000256" key="3">
    <source>
        <dbReference type="ARBA" id="ARBA00022723"/>
    </source>
</evidence>
<sequence>MRTDTREKCSDLNEYGTSCDKTTTVEYNKVHMAMTHYECNERGINVSRKTITGRSAFESNKCGENFSQSSAHIVHQKTQTGDKFGEYNEYFTAHQRIHTEDKFYLSDEHGKCRKSFYQKGHLIQHQSSHPIQHPGTYVGFKLYECNECGKAFCQNSNLSKHLRIHTKEKPCDDNGCGRSYKLPLIGHQKTDAEMKLCDGVYIRAFIWGRNPMNVMTVGNLLPITQEFTQVKSPMNVLNVRKLSLTRHT</sequence>
<evidence type="ECO:0000256" key="9">
    <source>
        <dbReference type="ARBA" id="ARBA00023163"/>
    </source>
</evidence>
<accession>A0A2K6PKM3</accession>
<evidence type="ECO:0000256" key="8">
    <source>
        <dbReference type="ARBA" id="ARBA00023125"/>
    </source>
</evidence>
<comment type="similarity">
    <text evidence="2">Belongs to the krueppel C2H2-type zinc-finger protein family.</text>
</comment>